<comment type="subcellular location">
    <subcellularLocation>
        <location evidence="1">Cytoplasm</location>
        <location evidence="1">Cytoskeleton</location>
        <location evidence="1">Cilium axoneme</location>
    </subcellularLocation>
</comment>
<dbReference type="InterPro" id="IPR024743">
    <property type="entry name" value="Dynein_HC_stalk"/>
</dbReference>
<protein>
    <recommendedName>
        <fullName evidence="15">AAA+ ATPase domain-containing protein</fullName>
    </recommendedName>
</protein>
<evidence type="ECO:0000256" key="6">
    <source>
        <dbReference type="ARBA" id="ARBA00022741"/>
    </source>
</evidence>
<evidence type="ECO:0000313" key="17">
    <source>
        <dbReference type="Proteomes" id="UP000265140"/>
    </source>
</evidence>
<organism evidence="16 17">
    <name type="scientific">Esox lucius</name>
    <name type="common">Northern pike</name>
    <dbReference type="NCBI Taxonomy" id="8010"/>
    <lineage>
        <taxon>Eukaryota</taxon>
        <taxon>Metazoa</taxon>
        <taxon>Chordata</taxon>
        <taxon>Craniata</taxon>
        <taxon>Vertebrata</taxon>
        <taxon>Euteleostomi</taxon>
        <taxon>Actinopterygii</taxon>
        <taxon>Neopterygii</taxon>
        <taxon>Teleostei</taxon>
        <taxon>Protacanthopterygii</taxon>
        <taxon>Esociformes</taxon>
        <taxon>Esocidae</taxon>
        <taxon>Esox</taxon>
    </lineage>
</organism>
<dbReference type="GO" id="GO:0031514">
    <property type="term" value="C:motile cilium"/>
    <property type="evidence" value="ECO:0007669"/>
    <property type="project" value="UniProtKB-ARBA"/>
</dbReference>
<feature type="domain" description="AAA+ ATPase" evidence="15">
    <location>
        <begin position="303"/>
        <end position="450"/>
    </location>
</feature>
<dbReference type="GO" id="GO:0005858">
    <property type="term" value="C:axonemal dynein complex"/>
    <property type="evidence" value="ECO:0007669"/>
    <property type="project" value="TreeGrafter"/>
</dbReference>
<dbReference type="GO" id="GO:0005874">
    <property type="term" value="C:microtubule"/>
    <property type="evidence" value="ECO:0007669"/>
    <property type="project" value="UniProtKB-KW"/>
</dbReference>
<dbReference type="FunFam" id="3.40.50.300:FF:000320">
    <property type="entry name" value="Dynein, axonemal, heavy chain 5"/>
    <property type="match status" value="1"/>
</dbReference>
<dbReference type="InterPro" id="IPR042219">
    <property type="entry name" value="AAA_lid_11_sf"/>
</dbReference>
<evidence type="ECO:0000256" key="5">
    <source>
        <dbReference type="ARBA" id="ARBA00022737"/>
    </source>
</evidence>
<dbReference type="Gene3D" id="3.10.490.20">
    <property type="match status" value="1"/>
</dbReference>
<evidence type="ECO:0000256" key="4">
    <source>
        <dbReference type="ARBA" id="ARBA00022701"/>
    </source>
</evidence>
<dbReference type="Gene3D" id="1.10.8.710">
    <property type="match status" value="1"/>
</dbReference>
<dbReference type="Pfam" id="PF17857">
    <property type="entry name" value="AAA_lid_1"/>
    <property type="match status" value="1"/>
</dbReference>
<feature type="domain" description="AAA+ ATPase" evidence="15">
    <location>
        <begin position="627"/>
        <end position="765"/>
    </location>
</feature>
<dbReference type="Pfam" id="PF12774">
    <property type="entry name" value="AAA_6"/>
    <property type="match status" value="1"/>
</dbReference>
<dbReference type="InterPro" id="IPR041589">
    <property type="entry name" value="DNAH3_AAA_lid_1"/>
</dbReference>
<comment type="similarity">
    <text evidence="2">Belongs to the dynein heavy chain family.</text>
</comment>
<keyword evidence="3" id="KW-0963">Cytoplasm</keyword>
<evidence type="ECO:0000259" key="15">
    <source>
        <dbReference type="SMART" id="SM00382"/>
    </source>
</evidence>
<dbReference type="InterPro" id="IPR041228">
    <property type="entry name" value="Dynein_C"/>
</dbReference>
<dbReference type="Pfam" id="PF12781">
    <property type="entry name" value="AAA_9"/>
    <property type="match status" value="1"/>
</dbReference>
<dbReference type="Gene3D" id="6.10.140.1060">
    <property type="match status" value="1"/>
</dbReference>
<reference evidence="16" key="4">
    <citation type="submission" date="2025-09" db="UniProtKB">
        <authorList>
            <consortium name="Ensembl"/>
        </authorList>
    </citation>
    <scope>IDENTIFICATION</scope>
</reference>
<evidence type="ECO:0000256" key="9">
    <source>
        <dbReference type="ARBA" id="ARBA00023054"/>
    </source>
</evidence>
<evidence type="ECO:0000256" key="12">
    <source>
        <dbReference type="ARBA" id="ARBA00023212"/>
    </source>
</evidence>
<dbReference type="InterPro" id="IPR027417">
    <property type="entry name" value="P-loop_NTPase"/>
</dbReference>
<dbReference type="Pfam" id="PF12777">
    <property type="entry name" value="MT"/>
    <property type="match status" value="1"/>
</dbReference>
<keyword evidence="5" id="KW-0677">Repeat</keyword>
<dbReference type="InterPro" id="IPR024317">
    <property type="entry name" value="Dynein_heavy_chain_D4_dom"/>
</dbReference>
<dbReference type="FunFam" id="1.20.920.20:FF:000004">
    <property type="entry name" value="Dynein axonemal heavy chain 5"/>
    <property type="match status" value="1"/>
</dbReference>
<dbReference type="GO" id="GO:0045505">
    <property type="term" value="F:dynein intermediate chain binding"/>
    <property type="evidence" value="ECO:0007669"/>
    <property type="project" value="InterPro"/>
</dbReference>
<dbReference type="InterPro" id="IPR035699">
    <property type="entry name" value="AAA_6"/>
</dbReference>
<dbReference type="FunFam" id="1.20.1270.280:FF:000002">
    <property type="entry name" value="Dynein heavy chain 5, axonemal"/>
    <property type="match status" value="1"/>
</dbReference>
<feature type="coiled-coil region" evidence="14">
    <location>
        <begin position="1470"/>
        <end position="1511"/>
    </location>
</feature>
<evidence type="ECO:0000256" key="11">
    <source>
        <dbReference type="ARBA" id="ARBA00023175"/>
    </source>
</evidence>
<dbReference type="FunFam" id="3.40.50.300:FF:000044">
    <property type="entry name" value="Dynein heavy chain 5, axonemal"/>
    <property type="match status" value="1"/>
</dbReference>
<accession>A0A6Q2WYE9</accession>
<dbReference type="Pfam" id="PF18198">
    <property type="entry name" value="AAA_lid_11"/>
    <property type="match status" value="1"/>
</dbReference>
<dbReference type="GO" id="GO:0007018">
    <property type="term" value="P:microtubule-based movement"/>
    <property type="evidence" value="ECO:0007669"/>
    <property type="project" value="InterPro"/>
</dbReference>
<dbReference type="SMART" id="SM00382">
    <property type="entry name" value="AAA"/>
    <property type="match status" value="3"/>
</dbReference>
<dbReference type="FunFam" id="1.20.920.30:FF:000004">
    <property type="entry name" value="Dynein axonemal heavy chain 5"/>
    <property type="match status" value="1"/>
</dbReference>
<dbReference type="GO" id="GO:0005524">
    <property type="term" value="F:ATP binding"/>
    <property type="evidence" value="ECO:0007669"/>
    <property type="project" value="UniProtKB-KW"/>
</dbReference>
<dbReference type="FunFam" id="3.40.50.300:FF:001221">
    <property type="entry name" value="Axonemal dynein heavy chain 8"/>
    <property type="match status" value="1"/>
</dbReference>
<dbReference type="FunFam" id="1.10.8.710:FF:000003">
    <property type="entry name" value="Dynein axonemal heavy chain 5"/>
    <property type="match status" value="1"/>
</dbReference>
<keyword evidence="11" id="KW-0505">Motor protein</keyword>
<keyword evidence="17" id="KW-1185">Reference proteome</keyword>
<keyword evidence="10" id="KW-0969">Cilium</keyword>
<dbReference type="Gene3D" id="1.10.8.1220">
    <property type="match status" value="1"/>
</dbReference>
<evidence type="ECO:0000256" key="10">
    <source>
        <dbReference type="ARBA" id="ARBA00023069"/>
    </source>
</evidence>
<dbReference type="Gene3D" id="3.40.50.300">
    <property type="entry name" value="P-loop containing nucleotide triphosphate hydrolases"/>
    <property type="match status" value="5"/>
</dbReference>
<keyword evidence="13" id="KW-0966">Cell projection</keyword>
<dbReference type="Gene3D" id="1.20.920.30">
    <property type="match status" value="1"/>
</dbReference>
<dbReference type="InterPro" id="IPR041466">
    <property type="entry name" value="Dynein_AAA5_ext"/>
</dbReference>
<name>A0A6Q2WYE9_ESOLU</name>
<dbReference type="FunFam" id="3.40.50.300:FF:000049">
    <property type="entry name" value="Dynein, axonemal, heavy chain 5"/>
    <property type="match status" value="1"/>
</dbReference>
<dbReference type="Pfam" id="PF03028">
    <property type="entry name" value="Dynein_heavy"/>
    <property type="match status" value="1"/>
</dbReference>
<evidence type="ECO:0000256" key="7">
    <source>
        <dbReference type="ARBA" id="ARBA00022840"/>
    </source>
</evidence>
<dbReference type="FunFam" id="1.10.8.720:FF:000004">
    <property type="entry name" value="Dynein heavy chain 5, axonemal"/>
    <property type="match status" value="1"/>
</dbReference>
<dbReference type="Pfam" id="PF18199">
    <property type="entry name" value="Dynein_C"/>
    <property type="match status" value="1"/>
</dbReference>
<dbReference type="Pfam" id="PF12775">
    <property type="entry name" value="AAA_7"/>
    <property type="match status" value="1"/>
</dbReference>
<keyword evidence="4" id="KW-0493">Microtubule</keyword>
<reference evidence="16" key="3">
    <citation type="submission" date="2025-08" db="UniProtKB">
        <authorList>
            <consortium name="Ensembl"/>
        </authorList>
    </citation>
    <scope>IDENTIFICATION</scope>
</reference>
<dbReference type="PANTHER" id="PTHR46532:SF11">
    <property type="entry name" value="DYNEIN AXONEMAL HEAVY CHAIN 12"/>
    <property type="match status" value="1"/>
</dbReference>
<dbReference type="Gene3D" id="1.10.472.130">
    <property type="match status" value="1"/>
</dbReference>
<dbReference type="InterPro" id="IPR003593">
    <property type="entry name" value="AAA+_ATPase"/>
</dbReference>
<dbReference type="Proteomes" id="UP000265140">
    <property type="component" value="Chromosome 18"/>
</dbReference>
<dbReference type="InterPro" id="IPR041658">
    <property type="entry name" value="AAA_lid_11"/>
</dbReference>
<dbReference type="GeneTree" id="ENSGT00940000158992"/>
<dbReference type="InterPro" id="IPR043160">
    <property type="entry name" value="Dynein_C_barrel"/>
</dbReference>
<dbReference type="Pfam" id="PF12780">
    <property type="entry name" value="AAA_8"/>
    <property type="match status" value="1"/>
</dbReference>
<dbReference type="Pfam" id="PF17852">
    <property type="entry name" value="Dynein_AAA_lid"/>
    <property type="match status" value="1"/>
</dbReference>
<evidence type="ECO:0000313" key="16">
    <source>
        <dbReference type="Ensembl" id="ENSELUP00000046724.2"/>
    </source>
</evidence>
<dbReference type="SUPFAM" id="SSF52540">
    <property type="entry name" value="P-loop containing nucleoside triphosphate hydrolases"/>
    <property type="match status" value="4"/>
</dbReference>
<sequence length="2634" mass="298651">MSYTAMYRCYITLSQALGMSMGGAPAGPAGTGKTETTKDMGRCLGKYVVVFNCSDQMDFRGLGRIYKGLAQSGSWGCFDEFNRINLPVLSVAAQQIYIVLKARKDRRTQFIFTDGDVVSLNPEFGLFITMNPGYAGRQELPENLKVQFRTVSMMVPDRQIIMRVKLASCGFIENVILAQKFFVLYKLCEEQLTKQVHYDFGLRNILSVLRTLGANKRARPQDTESSIVMRVLRDMNLSKLVDEDEPLFLSLISDLFPGVQLDGSTNAELQVAVANQVVQAGLVNHPPWNLKLVQLYESSRVRHGLMTLGPSGAGKTAAINILMRALSECGAPHREMRMNPKAITAPQMFGRLDPATNDWTDGVFSTLWRKTLKAKKGEFIWIVLDGPVDAIWIENLNSVLDDNKTLTLANGDRIVMSPACKLVFEVHNMDNASPATVSRVGMVFMSSSALSWRPILQGWAYKRSAAEADKIMILYDKIFEDAYVHLKQSLKPKMELLECNYIMQSVNLLEGLIPAKEAGGLVSHMQLDRLFVFCLMWSLGALLELEDREKLEAFLRAHESKVDIPRTRPGETMFEYMVNQKGEWDHWNNYVVEYVYPADYVPDYPSILVPNVDNTRTSYLLETIAKQRKAVLLIGEQGTAKTVMIKGYTKKYNPETDLSKSLNFSSATEPKMFQRTVESYIEKRMGSTYGPPGGRRMTIFVDDINMPIVNEWGDQITNEIVRQMMEMSGMYSLDKPGDFTTIVDVQMLAAMIHPGGGRNDIPQRLKRQFTVFNCTLPSDISIDKIFGVMGCGYFHECRDFKPEISEMVKYLVSAGRILWQWTKVKMLPTPSKFHYIFNLRDLSRIWQGMLSIKADECDDIPTLLALFKCECTRVIADRFVCLEDKVWFEKTICRVIQEHVDPSLVPDIHPDPYFVDFLRDAPEPTGEEADDFCLDAPKVYEMLPSFDFLCEKLVIYQRQYNEGVRGASLDLVFFNDAMTHLIKISRIIQTDCGNALLVGVGGSGKQSLTRLSSFIAGYSIFQITLTRTYNINNLMDDLKVLYRTAGVDGKGITLIFTDNEIKDEAFLEYLNNVLSSGEVSNLFARDELDVITQNLISVMKKELPRVPPSFDNLYDYFISRARKNLHVVLCFSPVGEKFRSRSLKFPGLISGCTMDWFTPWPSEALEAVSQHFLSDFHMGCLPEVKAAVVSAMAVYHDKVSITSETYFDRFRRRTHVTPKSYLSFINGYKIVYSEKYKCINTLAERMNVGLTKLLEASDSVAQLSKDLVVKEKELAVASVKASKVLAEVTISAGAAVAVKAEVQVVKDKALQIVEDIDSEKALAEIKLIAAKPTIKAADISTVRKLAKPPHLIMRIMDCCLLLFQKKLDSITMDPERPCHRPSWGEALKLMSGSGFLASLQQFPKDSINEETLELLQPYFEMEDYTFECANKVCGNVAGLLSWTSAMATFFDINKEVLPLKANLVVQEGRMVVANAELAIAQAQLDEKQAELDNVRAKFEAAMKEKQDLLDDAKMCRNKMVAASALIDGLSGEKVRWTEQSKLFKSQINRLVGDVLQLTGFLSYCGPFNQNFRNILLKDIWEAELRKRKIPFTDDLNIISMLVDPPTISEWNLQGLPGDDLSVQNGIIATKATRFPLLIDPQTQGKAWIKKKEKANELQVTSLNHKHFRTHLEDCLSMGRPLLIEDVREDLDPALDNVLEKNFIKSGSTYKVKVGDKETDVMNGFKLYITTKMPNPAYTPEISAKTSIIDFTVTTKGLENQLLGRVILTEKYELEAERVKLMEDVTANKRKMKELEDNLLYKLSSTKGSLVDDESMIGILSVTKQTAREVSEKLQVAAETEVKINTASEEYRPAASRGSILYFLITEMSMVNVMYQTSLAQFLKIFDLSMARSEKSPVTQKRISNIIEYLTFEVFRYTVRGLYENHKFIFTLLLALKIDLQKTIVKPNEFQTLIKGGAALDLKSSPPKPFRWILDLTWLNLVEVSKLPQFTEIMNQVSQNENEWKMWFDMDNPEDGVIPDGYNDALDVFHKLLLIRLAPARKYIGDSLGTRYADPVILNLEITWEESDTRTPLICFLSMGSDPTSQIDALAKKLRLEFRAISMGQGQEIHARRLLQTSMTQGGWVLLQNCHLGLEFMEELLDTITTVETMHSSFRVWITTEPHDRFSITLLQSSIKFTNDPPQGVRAGLKRTFATISQDQLEFSNLPMWKPMLYNIAFLHTVVQERRKFGPLGWNIPYEFNSSDFTASVQFVQNHMDECSPKKGVSWVTVRYMLGEVQYGGRVTDDYDKRLLNCFSRISEPTFCFYTGYKVPVCKTVRQYMDYIATLPAVDTPQVFGLHPNADITYQTNTSAEVLDTITNIQPKESGGGAGETRESIVYRQAEEMLEKLPPNYVPHKVKARLVKMGALNPMNIFLRQEVDRMQRIIRVVRSSLINLKLAIDGTIIMSENLRDALDNMFDARIPNMWKKISWESSTLGFWFTELLERNTQFFSWVFEGRQFTTNICNLNQTQAHKGWALDTVTLHNEVLKQNKEEITASPTEGVYVYGLFLDGAGWNRRNCRLVEATPKVLFTPLPVIHMFAINSTAPKDPKLYICPVYKKPKRTDLTYITGVVLRSMQSPDHWILRGVALLCDIK</sequence>
<dbReference type="Bgee" id="ENSELUG00000009538">
    <property type="expression patterns" value="Expressed in testis and 7 other cell types or tissues"/>
</dbReference>
<dbReference type="FunFam" id="1.10.472.130:FF:000009">
    <property type="entry name" value="Dynein heavy chain 5, axonemal"/>
    <property type="match status" value="1"/>
</dbReference>
<dbReference type="Gene3D" id="1.20.1270.280">
    <property type="match status" value="1"/>
</dbReference>
<evidence type="ECO:0000256" key="14">
    <source>
        <dbReference type="SAM" id="Coils"/>
    </source>
</evidence>
<evidence type="ECO:0000256" key="1">
    <source>
        <dbReference type="ARBA" id="ARBA00004430"/>
    </source>
</evidence>
<keyword evidence="9 14" id="KW-0175">Coiled coil</keyword>
<evidence type="ECO:0000256" key="2">
    <source>
        <dbReference type="ARBA" id="ARBA00008887"/>
    </source>
</evidence>
<dbReference type="InterPro" id="IPR043157">
    <property type="entry name" value="Dynein_AAA1S"/>
</dbReference>
<dbReference type="InterPro" id="IPR004273">
    <property type="entry name" value="Dynein_heavy_D6_P-loop"/>
</dbReference>
<dbReference type="Ensembl" id="ENSELUT00000078733.2">
    <property type="protein sequence ID" value="ENSELUP00000046724.2"/>
    <property type="gene ID" value="ENSELUG00000009538.3"/>
</dbReference>
<keyword evidence="6" id="KW-0547">Nucleotide-binding</keyword>
<dbReference type="FunFam" id="3.40.50.300:FF:000543">
    <property type="entry name" value="Dynein axonemal heavy chain 5"/>
    <property type="match status" value="1"/>
</dbReference>
<dbReference type="FunFam" id="3.40.50.300:FF:002141">
    <property type="entry name" value="Dynein heavy chain"/>
    <property type="match status" value="1"/>
</dbReference>
<keyword evidence="8" id="KW-0243">Dynein</keyword>
<keyword evidence="7" id="KW-0067">ATP-binding</keyword>
<dbReference type="FunFam" id="1.10.8.1220:FF:000001">
    <property type="entry name" value="Dynein axonemal heavy chain 5"/>
    <property type="match status" value="1"/>
</dbReference>
<dbReference type="Gene3D" id="1.10.8.720">
    <property type="entry name" value="Region D6 of dynein motor"/>
    <property type="match status" value="1"/>
</dbReference>
<dbReference type="InterPro" id="IPR035706">
    <property type="entry name" value="AAA_9"/>
</dbReference>
<keyword evidence="12" id="KW-0206">Cytoskeleton</keyword>
<feature type="domain" description="AAA+ ATPase" evidence="15">
    <location>
        <begin position="22"/>
        <end position="166"/>
    </location>
</feature>
<dbReference type="FunFam" id="3.10.490.20:FF:000010">
    <property type="entry name" value="Dynein heavy chain, putative"/>
    <property type="match status" value="1"/>
</dbReference>
<evidence type="ECO:0000256" key="13">
    <source>
        <dbReference type="ARBA" id="ARBA00023273"/>
    </source>
</evidence>
<reference evidence="16" key="2">
    <citation type="submission" date="2020-02" db="EMBL/GenBank/DDBJ databases">
        <title>Esox lucius (northern pike) genome, fEsoLuc1, primary haplotype.</title>
        <authorList>
            <person name="Myers G."/>
            <person name="Karagic N."/>
            <person name="Meyer A."/>
            <person name="Pippel M."/>
            <person name="Reichard M."/>
            <person name="Winkler S."/>
            <person name="Tracey A."/>
            <person name="Sims Y."/>
            <person name="Howe K."/>
            <person name="Rhie A."/>
            <person name="Formenti G."/>
            <person name="Durbin R."/>
            <person name="Fedrigo O."/>
            <person name="Jarvis E.D."/>
        </authorList>
    </citation>
    <scope>NUCLEOTIDE SEQUENCE [LARGE SCALE GENOMIC DNA]</scope>
</reference>
<evidence type="ECO:0000256" key="8">
    <source>
        <dbReference type="ARBA" id="ARBA00023017"/>
    </source>
</evidence>
<proteinExistence type="inferred from homology"/>
<dbReference type="PANTHER" id="PTHR46532">
    <property type="entry name" value="MALE FERTILITY FACTOR KL5"/>
    <property type="match status" value="1"/>
</dbReference>
<dbReference type="GO" id="GO:0051959">
    <property type="term" value="F:dynein light intermediate chain binding"/>
    <property type="evidence" value="ECO:0007669"/>
    <property type="project" value="InterPro"/>
</dbReference>
<dbReference type="Gene3D" id="1.20.920.20">
    <property type="match status" value="1"/>
</dbReference>
<evidence type="ECO:0000256" key="3">
    <source>
        <dbReference type="ARBA" id="ARBA00022490"/>
    </source>
</evidence>
<dbReference type="GO" id="GO:0008569">
    <property type="term" value="F:minus-end-directed microtubule motor activity"/>
    <property type="evidence" value="ECO:0007669"/>
    <property type="project" value="InterPro"/>
</dbReference>
<dbReference type="InterPro" id="IPR026983">
    <property type="entry name" value="DHC"/>
</dbReference>
<reference evidence="17" key="1">
    <citation type="journal article" date="2014" name="PLoS ONE">
        <title>The genome and linkage map of the northern pike (Esox lucius): conserved synteny revealed between the salmonid sister group and the Neoteleostei.</title>
        <authorList>
            <person name="Rondeau E.B."/>
            <person name="Minkley D.R."/>
            <person name="Leong J.S."/>
            <person name="Messmer A.M."/>
            <person name="Jantzen J.R."/>
            <person name="von Schalburg K.R."/>
            <person name="Lemon C."/>
            <person name="Bird N.H."/>
            <person name="Koop B.F."/>
        </authorList>
    </citation>
    <scope>NUCLEOTIDE SEQUENCE</scope>
</reference>